<dbReference type="Proteomes" id="UP000735874">
    <property type="component" value="Unassembled WGS sequence"/>
</dbReference>
<name>A0A329S088_9STRA</name>
<reference evidence="6" key="3">
    <citation type="submission" date="2021-01" db="EMBL/GenBank/DDBJ databases">
        <title>Phytophthora aleatoria, a newly-described species from Pinus radiata is distinct from Phytophthora cactorum isolates based on comparative genomics.</title>
        <authorList>
            <person name="Mcdougal R."/>
            <person name="Panda P."/>
            <person name="Williams N."/>
            <person name="Studholme D.J."/>
        </authorList>
    </citation>
    <scope>NUCLEOTIDE SEQUENCE</scope>
    <source>
        <strain evidence="6">NZFS 3830</strain>
    </source>
</reference>
<gene>
    <name evidence="6" type="ORF">JG687_00010425</name>
    <name evidence="7" type="ORF">PC110_g13356</name>
    <name evidence="1" type="ORF">PC113_g14009</name>
    <name evidence="2" type="ORF">PC115_g12955</name>
    <name evidence="3" type="ORF">PC117_g14400</name>
    <name evidence="4" type="ORF">PC118_g13627</name>
    <name evidence="5" type="ORF">PC129_g11940</name>
</gene>
<protein>
    <submittedName>
        <fullName evidence="7">Uncharacterized protein</fullName>
    </submittedName>
</protein>
<proteinExistence type="predicted"/>
<accession>A0A329S088</accession>
<dbReference type="EMBL" id="RCMV01000436">
    <property type="protein sequence ID" value="KAG3217228.1"/>
    <property type="molecule type" value="Genomic_DNA"/>
</dbReference>
<evidence type="ECO:0000313" key="4">
    <source>
        <dbReference type="EMBL" id="KAG2975998.1"/>
    </source>
</evidence>
<dbReference type="Proteomes" id="UP000736787">
    <property type="component" value="Unassembled WGS sequence"/>
</dbReference>
<comment type="caution">
    <text evidence="7">The sequence shown here is derived from an EMBL/GenBank/DDBJ whole genome shotgun (WGS) entry which is preliminary data.</text>
</comment>
<dbReference type="AlphaFoldDB" id="A0A329S088"/>
<dbReference type="Proteomes" id="UP000697107">
    <property type="component" value="Unassembled WGS sequence"/>
</dbReference>
<reference evidence="7 8" key="1">
    <citation type="submission" date="2018-01" db="EMBL/GenBank/DDBJ databases">
        <title>Draft genome of the strawberry crown rot pathogen Phytophthora cactorum.</title>
        <authorList>
            <person name="Armitage A.D."/>
            <person name="Lysoe E."/>
            <person name="Nellist C.F."/>
            <person name="Harrison R.J."/>
            <person name="Brurberg M.B."/>
        </authorList>
    </citation>
    <scope>NUCLEOTIDE SEQUENCE [LARGE SCALE GENOMIC DNA]</scope>
    <source>
        <strain evidence="7 8">10300</strain>
    </source>
</reference>
<evidence type="ECO:0000313" key="5">
    <source>
        <dbReference type="EMBL" id="KAG3217228.1"/>
    </source>
</evidence>
<evidence type="ECO:0000313" key="8">
    <source>
        <dbReference type="Proteomes" id="UP000251314"/>
    </source>
</evidence>
<evidence type="ECO:0000313" key="7">
    <source>
        <dbReference type="EMBL" id="RAW30284.1"/>
    </source>
</evidence>
<dbReference type="EMBL" id="MJFZ01000379">
    <property type="protein sequence ID" value="RAW30284.1"/>
    <property type="molecule type" value="Genomic_DNA"/>
</dbReference>
<dbReference type="Proteomes" id="UP000774804">
    <property type="component" value="Unassembled WGS sequence"/>
</dbReference>
<reference evidence="1" key="2">
    <citation type="submission" date="2018-10" db="EMBL/GenBank/DDBJ databases">
        <title>Effector identification in a new, highly contiguous assembly of the strawberry crown rot pathogen Phytophthora cactorum.</title>
        <authorList>
            <person name="Armitage A.D."/>
            <person name="Nellist C.F."/>
            <person name="Bates H."/>
            <person name="Vickerstaff R.J."/>
            <person name="Harrison R.J."/>
        </authorList>
    </citation>
    <scope>NUCLEOTIDE SEQUENCE</scope>
    <source>
        <strain evidence="1">15-7</strain>
        <strain evidence="2">4032</strain>
        <strain evidence="3">4040</strain>
        <strain evidence="4">P415</strain>
        <strain evidence="5">P421</strain>
    </source>
</reference>
<evidence type="ECO:0000313" key="1">
    <source>
        <dbReference type="EMBL" id="KAG2853629.1"/>
    </source>
</evidence>
<dbReference type="OrthoDB" id="167512at2759"/>
<dbReference type="Proteomes" id="UP000688947">
    <property type="component" value="Unassembled WGS sequence"/>
</dbReference>
<dbReference type="Proteomes" id="UP000251314">
    <property type="component" value="Unassembled WGS sequence"/>
</dbReference>
<keyword evidence="8" id="KW-1185">Reference proteome</keyword>
<dbReference type="VEuPathDB" id="FungiDB:PC110_g13356"/>
<evidence type="ECO:0000313" key="6">
    <source>
        <dbReference type="EMBL" id="KAG6956723.1"/>
    </source>
</evidence>
<dbReference type="EMBL" id="RCMG01000471">
    <property type="protein sequence ID" value="KAG2853629.1"/>
    <property type="molecule type" value="Genomic_DNA"/>
</dbReference>
<dbReference type="Proteomes" id="UP000760860">
    <property type="component" value="Unassembled WGS sequence"/>
</dbReference>
<sequence length="72" mass="7501">MLNRSGNSFLCPVLGAICLLKARRLLPVNTPVAVFSNAHGHLDCVSATAISKVIRQAAVSLGDNPADGNRTS</sequence>
<organism evidence="7 8">
    <name type="scientific">Phytophthora cactorum</name>
    <dbReference type="NCBI Taxonomy" id="29920"/>
    <lineage>
        <taxon>Eukaryota</taxon>
        <taxon>Sar</taxon>
        <taxon>Stramenopiles</taxon>
        <taxon>Oomycota</taxon>
        <taxon>Peronosporomycetes</taxon>
        <taxon>Peronosporales</taxon>
        <taxon>Peronosporaceae</taxon>
        <taxon>Phytophthora</taxon>
    </lineage>
</organism>
<dbReference type="EMBL" id="RCMK01000449">
    <property type="protein sequence ID" value="KAG2928136.1"/>
    <property type="molecule type" value="Genomic_DNA"/>
</dbReference>
<dbReference type="EMBL" id="RCMI01000449">
    <property type="protein sequence ID" value="KAG2910229.1"/>
    <property type="molecule type" value="Genomic_DNA"/>
</dbReference>
<dbReference type="EMBL" id="JAENGZ010000590">
    <property type="protein sequence ID" value="KAG6956723.1"/>
    <property type="molecule type" value="Genomic_DNA"/>
</dbReference>
<evidence type="ECO:0000313" key="3">
    <source>
        <dbReference type="EMBL" id="KAG2928136.1"/>
    </source>
</evidence>
<evidence type="ECO:0000313" key="2">
    <source>
        <dbReference type="EMBL" id="KAG2910229.1"/>
    </source>
</evidence>
<dbReference type="EMBL" id="RCML01000475">
    <property type="protein sequence ID" value="KAG2975998.1"/>
    <property type="molecule type" value="Genomic_DNA"/>
</dbReference>